<protein>
    <submittedName>
        <fullName evidence="1">Uncharacterized protein</fullName>
    </submittedName>
</protein>
<evidence type="ECO:0000313" key="1">
    <source>
        <dbReference type="EMBL" id="KEQ01439.1"/>
    </source>
</evidence>
<organism evidence="1 2">
    <name type="scientific">Snodgrassella alvi SCGC AB-598-J21</name>
    <dbReference type="NCBI Taxonomy" id="1385367"/>
    <lineage>
        <taxon>Bacteria</taxon>
        <taxon>Pseudomonadati</taxon>
        <taxon>Pseudomonadota</taxon>
        <taxon>Betaproteobacteria</taxon>
        <taxon>Neisseriales</taxon>
        <taxon>Neisseriaceae</taxon>
        <taxon>Snodgrassella</taxon>
    </lineage>
</organism>
<dbReference type="AlphaFoldDB" id="A0A074W1Y0"/>
<comment type="caution">
    <text evidence="1">The sequence shown here is derived from an EMBL/GenBank/DDBJ whole genome shotgun (WGS) entry which is preliminary data.</text>
</comment>
<name>A0A074W1Y0_9NEIS</name>
<proteinExistence type="predicted"/>
<dbReference type="EMBL" id="AVQL01000417">
    <property type="protein sequence ID" value="KEQ01439.1"/>
    <property type="molecule type" value="Genomic_DNA"/>
</dbReference>
<sequence>MKKIKLMADYECYPLWIDSDNEVGNIDPDSLLISDSLKNELNKWSDDYDKTLNSDNPLESGFKTINEEIAFKEKGKCLQEKLQIELGNNYDVIYQS</sequence>
<gene>
    <name evidence="1" type="ORF">SASC598J21_007790</name>
</gene>
<reference evidence="1 2" key="1">
    <citation type="journal article" date="2014" name="PLoS Genet.">
        <title>Hidden diversity in honey bee gut symbionts detected by single-cell genomics.</title>
        <authorList>
            <person name="Engel P."/>
            <person name="Stepanauskas R."/>
            <person name="Moran N."/>
        </authorList>
    </citation>
    <scope>NUCLEOTIDE SEQUENCE [LARGE SCALE GENOMIC DNA]</scope>
    <source>
        <strain evidence="1 2">SCGC AB-598-J21</strain>
    </source>
</reference>
<dbReference type="Proteomes" id="UP000027644">
    <property type="component" value="Unassembled WGS sequence"/>
</dbReference>
<evidence type="ECO:0000313" key="2">
    <source>
        <dbReference type="Proteomes" id="UP000027644"/>
    </source>
</evidence>
<accession>A0A074W1Y0</accession>